<dbReference type="AlphaFoldDB" id="A0A9X5FFW4"/>
<comment type="caution">
    <text evidence="3">The sequence shown here is derived from an EMBL/GenBank/DDBJ whole genome shotgun (WGS) entry which is preliminary data.</text>
</comment>
<feature type="domain" description="Glycosyltransferase 2-like" evidence="2">
    <location>
        <begin position="16"/>
        <end position="129"/>
    </location>
</feature>
<protein>
    <submittedName>
        <fullName evidence="3">Glycosyltransferase family 2 protein</fullName>
    </submittedName>
</protein>
<organism evidence="3 4">
    <name type="scientific">Sanguibacter hominis ATCC BAA-789</name>
    <dbReference type="NCBI Taxonomy" id="1312740"/>
    <lineage>
        <taxon>Bacteria</taxon>
        <taxon>Bacillati</taxon>
        <taxon>Actinomycetota</taxon>
        <taxon>Actinomycetes</taxon>
        <taxon>Micrococcales</taxon>
        <taxon>Sanguibacteraceae</taxon>
        <taxon>Sanguibacter</taxon>
    </lineage>
</organism>
<dbReference type="InterPro" id="IPR001173">
    <property type="entry name" value="Glyco_trans_2-like"/>
</dbReference>
<dbReference type="CDD" id="cd00761">
    <property type="entry name" value="Glyco_tranf_GTA_type"/>
    <property type="match status" value="1"/>
</dbReference>
<evidence type="ECO:0000313" key="4">
    <source>
        <dbReference type="Proteomes" id="UP000774283"/>
    </source>
</evidence>
<dbReference type="InterPro" id="IPR029044">
    <property type="entry name" value="Nucleotide-diphossugar_trans"/>
</dbReference>
<accession>A0A9X5FFW4</accession>
<keyword evidence="4" id="KW-1185">Reference proteome</keyword>
<sequence length="517" mass="56745">MIDLPHDWRPHRTVAVIVPAFGSADTLDLTMASLARQDYPEDLVEVVVVDDGSPEPYVLPEVHHKNTRIVRPEKGWGRANACHEGVLATTGEILVWLDSDIVVPADHLTAHLRWHDRLKDVATKGDIRFVDSWDVAPSDIAGAQSDEDLARQLEVDGTRSQWVEDVYARTDDLNTDSPYVFSTFTGAAGSVSRDLYMASGGMDTSLALGEDSDLAYRLAARGAVFVPARDAVAWHLGPTNAQRRLDDVLHHDKPYLAQRAPLIRRRRTTGGRVWRVPMVHAVVVAQEVDAARARVCVDHLLASSFTDLHVSLVAPWSRLHDGRRPPLDDPDLELRLLREWLEGEPRVSLVEQAPQDVFPAAFRLDVPVSAALGPGVLGELVKLAGEHDAGLVRMPGPDAPVSLLRTAALERASRNLPAGDLQTQIDAVWGIWWTPALEGALTALDVSSPTDEPVPGPAERERQLTKKIARLEKESRRTAPRPAPQGAAPRGFRASAAMIRAGVRGMLAELSRRLRRS</sequence>
<dbReference type="Pfam" id="PF00535">
    <property type="entry name" value="Glycos_transf_2"/>
    <property type="match status" value="1"/>
</dbReference>
<gene>
    <name evidence="3" type="ORF">HF995_09995</name>
</gene>
<dbReference type="Proteomes" id="UP000774283">
    <property type="component" value="Unassembled WGS sequence"/>
</dbReference>
<evidence type="ECO:0000313" key="3">
    <source>
        <dbReference type="EMBL" id="NKX93599.1"/>
    </source>
</evidence>
<evidence type="ECO:0000256" key="1">
    <source>
        <dbReference type="SAM" id="MobiDB-lite"/>
    </source>
</evidence>
<evidence type="ECO:0000259" key="2">
    <source>
        <dbReference type="Pfam" id="PF00535"/>
    </source>
</evidence>
<reference evidence="3 4" key="1">
    <citation type="submission" date="2020-04" db="EMBL/GenBank/DDBJ databases">
        <title>MicrobeNet Type strains.</title>
        <authorList>
            <person name="Nicholson A.C."/>
        </authorList>
    </citation>
    <scope>NUCLEOTIDE SEQUENCE [LARGE SCALE GENOMIC DNA]</scope>
    <source>
        <strain evidence="3 4">ATCC BAA-789</strain>
    </source>
</reference>
<dbReference type="EMBL" id="JAAXOW010000003">
    <property type="protein sequence ID" value="NKX93599.1"/>
    <property type="molecule type" value="Genomic_DNA"/>
</dbReference>
<feature type="region of interest" description="Disordered" evidence="1">
    <location>
        <begin position="472"/>
        <end position="493"/>
    </location>
</feature>
<name>A0A9X5FFW4_9MICO</name>
<dbReference type="PANTHER" id="PTHR43685">
    <property type="entry name" value="GLYCOSYLTRANSFERASE"/>
    <property type="match status" value="1"/>
</dbReference>
<dbReference type="SUPFAM" id="SSF53448">
    <property type="entry name" value="Nucleotide-diphospho-sugar transferases"/>
    <property type="match status" value="1"/>
</dbReference>
<dbReference type="InterPro" id="IPR050834">
    <property type="entry name" value="Glycosyltransf_2"/>
</dbReference>
<feature type="compositionally biased region" description="Low complexity" evidence="1">
    <location>
        <begin position="484"/>
        <end position="493"/>
    </location>
</feature>
<dbReference type="Gene3D" id="3.90.550.10">
    <property type="entry name" value="Spore Coat Polysaccharide Biosynthesis Protein SpsA, Chain A"/>
    <property type="match status" value="1"/>
</dbReference>
<dbReference type="RefSeq" id="WP_168447674.1">
    <property type="nucleotide sequence ID" value="NZ_JAAXOW010000003.1"/>
</dbReference>
<dbReference type="PANTHER" id="PTHR43685:SF3">
    <property type="entry name" value="SLR2126 PROTEIN"/>
    <property type="match status" value="1"/>
</dbReference>
<proteinExistence type="predicted"/>